<keyword evidence="2" id="KW-1185">Reference proteome</keyword>
<dbReference type="Proteomes" id="UP000028878">
    <property type="component" value="Unassembled WGS sequence"/>
</dbReference>
<gene>
    <name evidence="1" type="ORF">BN948_01497</name>
</gene>
<dbReference type="EMBL" id="CCAE010000008">
    <property type="protein sequence ID" value="CDN87078.1"/>
    <property type="molecule type" value="Genomic_DNA"/>
</dbReference>
<evidence type="ECO:0000313" key="2">
    <source>
        <dbReference type="Proteomes" id="UP000028878"/>
    </source>
</evidence>
<evidence type="ECO:0008006" key="3">
    <source>
        <dbReference type="Google" id="ProtNLM"/>
    </source>
</evidence>
<reference evidence="2" key="1">
    <citation type="submission" date="2014-11" db="EMBL/GenBank/DDBJ databases">
        <title>Draft genome sequence of Hydrogenophaga intermedia S1.</title>
        <authorList>
            <person name="Gan H.M."/>
            <person name="Chew T.H."/>
            <person name="Stolz A."/>
        </authorList>
    </citation>
    <scope>NUCLEOTIDE SEQUENCE [LARGE SCALE GENOMIC DNA]</scope>
    <source>
        <strain evidence="2">S1</strain>
    </source>
</reference>
<evidence type="ECO:0000313" key="1">
    <source>
        <dbReference type="EMBL" id="CDN87078.1"/>
    </source>
</evidence>
<proteinExistence type="predicted"/>
<accession>A0A1L1PAR3</accession>
<protein>
    <recommendedName>
        <fullName evidence="3">DOMON-like domain-containing protein</fullName>
    </recommendedName>
</protein>
<dbReference type="CDD" id="cd09627">
    <property type="entry name" value="DOMON_murB_like"/>
    <property type="match status" value="1"/>
</dbReference>
<dbReference type="AlphaFoldDB" id="A0A1L1PAR3"/>
<dbReference type="Gene3D" id="2.60.40.1190">
    <property type="match status" value="1"/>
</dbReference>
<name>A0A1L1PAR3_HYDIT</name>
<organism evidence="1 2">
    <name type="scientific">Hydrogenophaga intermedia</name>
    <dbReference type="NCBI Taxonomy" id="65786"/>
    <lineage>
        <taxon>Bacteria</taxon>
        <taxon>Pseudomonadati</taxon>
        <taxon>Pseudomonadota</taxon>
        <taxon>Betaproteobacteria</taxon>
        <taxon>Burkholderiales</taxon>
        <taxon>Comamonadaceae</taxon>
        <taxon>Hydrogenophaga</taxon>
    </lineage>
</organism>
<sequence length="180" mass="19759">MAPVPTPLPLIPHPASPPIALSIAVSVSAEPRELVLHYRVYGDIDAVRWPEPQGGGMADGLWRHTCLEAFIAQAGQGAYREFNFSPSGQWADYAFSRTRVRDAQTSAPYAPLIERRDTADGVDLVAVLERRHLPPGAWQLGLSAVVEDVRGQVSHWALHHPRPAPDFHDPAGWTLRLPAD</sequence>